<protein>
    <recommendedName>
        <fullName evidence="4">Transmembrane protein</fullName>
    </recommendedName>
</protein>
<keyword evidence="2" id="KW-0812">Transmembrane</keyword>
<sequence>MHDSIFSFSFILLFFIFISSIIIPLFLSSLRNKTPPTIPKPVSTRNPVTHAPAILSPADSHLNRPDDNDSTPTLFSKPASHDDPNQFLESGQCVMNDDMVERDHFVSDTRPELGALDLFTPCSSFMQKKMKPQYDNIVKCNESKKLTISQVVQFANSLVDARSELQHKAEATQRKFVIAKALLCKADISSFDRLRQQVGLNIFDSKMSHLKGNVYKLELERKRLEEDAFVYNWLQQQLKLSPAYNRMLEIGVSMEKEKSCKMGERKDEEFSDISFEELLTQEKKDSFW</sequence>
<evidence type="ECO:0000313" key="3">
    <source>
        <dbReference type="EMBL" id="RHN39270.1"/>
    </source>
</evidence>
<feature type="transmembrane region" description="Helical" evidence="2">
    <location>
        <begin position="6"/>
        <end position="27"/>
    </location>
</feature>
<accession>A0A396GDI4</accession>
<evidence type="ECO:0008006" key="4">
    <source>
        <dbReference type="Google" id="ProtNLM"/>
    </source>
</evidence>
<reference evidence="3" key="1">
    <citation type="journal article" date="2018" name="Nat. Plants">
        <title>Whole-genome landscape of Medicago truncatula symbiotic genes.</title>
        <authorList>
            <person name="Pecrix Y."/>
            <person name="Gamas P."/>
            <person name="Carrere S."/>
        </authorList>
    </citation>
    <scope>NUCLEOTIDE SEQUENCE</scope>
    <source>
        <tissue evidence="3">Leaves</tissue>
    </source>
</reference>
<dbReference type="PANTHER" id="PTHR35991:SF1">
    <property type="entry name" value="CA-RESPONSIVE PROTEIN"/>
    <property type="match status" value="1"/>
</dbReference>
<comment type="caution">
    <text evidence="3">The sequence shown here is derived from an EMBL/GenBank/DDBJ whole genome shotgun (WGS) entry which is preliminary data.</text>
</comment>
<keyword evidence="2" id="KW-1133">Transmembrane helix</keyword>
<evidence type="ECO:0000256" key="1">
    <source>
        <dbReference type="SAM" id="MobiDB-lite"/>
    </source>
</evidence>
<evidence type="ECO:0000256" key="2">
    <source>
        <dbReference type="SAM" id="Phobius"/>
    </source>
</evidence>
<proteinExistence type="predicted"/>
<feature type="region of interest" description="Disordered" evidence="1">
    <location>
        <begin position="55"/>
        <end position="84"/>
    </location>
</feature>
<name>A0A396GDI4_MEDTR</name>
<keyword evidence="2" id="KW-0472">Membrane</keyword>
<dbReference type="Gramene" id="rna45278">
    <property type="protein sequence ID" value="RHN39270.1"/>
    <property type="gene ID" value="gene45278"/>
</dbReference>
<dbReference type="PANTHER" id="PTHR35991">
    <property type="entry name" value="CA-RESPONSIVE PROTEIN"/>
    <property type="match status" value="1"/>
</dbReference>
<organism evidence="3">
    <name type="scientific">Medicago truncatula</name>
    <name type="common">Barrel medic</name>
    <name type="synonym">Medicago tribuloides</name>
    <dbReference type="NCBI Taxonomy" id="3880"/>
    <lineage>
        <taxon>Eukaryota</taxon>
        <taxon>Viridiplantae</taxon>
        <taxon>Streptophyta</taxon>
        <taxon>Embryophyta</taxon>
        <taxon>Tracheophyta</taxon>
        <taxon>Spermatophyta</taxon>
        <taxon>Magnoliopsida</taxon>
        <taxon>eudicotyledons</taxon>
        <taxon>Gunneridae</taxon>
        <taxon>Pentapetalae</taxon>
        <taxon>rosids</taxon>
        <taxon>fabids</taxon>
        <taxon>Fabales</taxon>
        <taxon>Fabaceae</taxon>
        <taxon>Papilionoideae</taxon>
        <taxon>50 kb inversion clade</taxon>
        <taxon>NPAAA clade</taxon>
        <taxon>Hologalegina</taxon>
        <taxon>IRL clade</taxon>
        <taxon>Trifolieae</taxon>
        <taxon>Medicago</taxon>
    </lineage>
</organism>
<dbReference type="EMBL" id="PSQE01000008">
    <property type="protein sequence ID" value="RHN39270.1"/>
    <property type="molecule type" value="Genomic_DNA"/>
</dbReference>
<dbReference type="AlphaFoldDB" id="A0A396GDI4"/>
<gene>
    <name evidence="3" type="ORF">MtrunA17_Chr8g0342021</name>
</gene>
<dbReference type="Proteomes" id="UP000265566">
    <property type="component" value="Chromosome 8"/>
</dbReference>